<accession>A0ABS4WSD3</accession>
<dbReference type="InterPro" id="IPR016181">
    <property type="entry name" value="Acyl_CoA_acyltransferase"/>
</dbReference>
<protein>
    <submittedName>
        <fullName evidence="2">RimJ/RimL family protein N-acetyltransferase</fullName>
    </submittedName>
</protein>
<feature type="domain" description="N-acetyltransferase" evidence="1">
    <location>
        <begin position="1"/>
        <end position="96"/>
    </location>
</feature>
<dbReference type="Pfam" id="PF00583">
    <property type="entry name" value="Acetyltransf_1"/>
    <property type="match status" value="1"/>
</dbReference>
<gene>
    <name evidence="2" type="ORF">JOF42_002358</name>
</gene>
<dbReference type="SUPFAM" id="SSF55729">
    <property type="entry name" value="Acyl-CoA N-acyltransferases (Nat)"/>
    <property type="match status" value="1"/>
</dbReference>
<dbReference type="Gene3D" id="3.40.630.30">
    <property type="match status" value="1"/>
</dbReference>
<keyword evidence="3" id="KW-1185">Reference proteome</keyword>
<comment type="caution">
    <text evidence="2">The sequence shown here is derived from an EMBL/GenBank/DDBJ whole genome shotgun (WGS) entry which is preliminary data.</text>
</comment>
<dbReference type="EMBL" id="JAGIOA010000001">
    <property type="protein sequence ID" value="MBP2378863.1"/>
    <property type="molecule type" value="Genomic_DNA"/>
</dbReference>
<evidence type="ECO:0000259" key="1">
    <source>
        <dbReference type="PROSITE" id="PS51186"/>
    </source>
</evidence>
<sequence>MARDEHGIAAFAEYEPPDQTGDAWIGHIGRANRLAGTNVGAEILEEVLRRVRETGAETVSTKIHFANNASQRLAKSFGFECVGFDGQYGVWALYLR</sequence>
<dbReference type="InterPro" id="IPR000182">
    <property type="entry name" value="GNAT_dom"/>
</dbReference>
<evidence type="ECO:0000313" key="3">
    <source>
        <dbReference type="Proteomes" id="UP000703720"/>
    </source>
</evidence>
<dbReference type="Proteomes" id="UP000703720">
    <property type="component" value="Unassembled WGS sequence"/>
</dbReference>
<name>A0ABS4WSD3_9MICO</name>
<evidence type="ECO:0000313" key="2">
    <source>
        <dbReference type="EMBL" id="MBP2378863.1"/>
    </source>
</evidence>
<organism evidence="2 3">
    <name type="scientific">Microbacterium phyllosphaerae</name>
    <dbReference type="NCBI Taxonomy" id="124798"/>
    <lineage>
        <taxon>Bacteria</taxon>
        <taxon>Bacillati</taxon>
        <taxon>Actinomycetota</taxon>
        <taxon>Actinomycetes</taxon>
        <taxon>Micrococcales</taxon>
        <taxon>Microbacteriaceae</taxon>
        <taxon>Microbacterium</taxon>
    </lineage>
</organism>
<proteinExistence type="predicted"/>
<dbReference type="PROSITE" id="PS51186">
    <property type="entry name" value="GNAT"/>
    <property type="match status" value="1"/>
</dbReference>
<reference evidence="2 3" key="1">
    <citation type="submission" date="2021-03" db="EMBL/GenBank/DDBJ databases">
        <title>Sequencing the genomes of 1000 actinobacteria strains.</title>
        <authorList>
            <person name="Klenk H.-P."/>
        </authorList>
    </citation>
    <scope>NUCLEOTIDE SEQUENCE [LARGE SCALE GENOMIC DNA]</scope>
    <source>
        <strain evidence="2 3">DSM 13468</strain>
    </source>
</reference>